<accession>A0A6M3KZH3</accession>
<reference evidence="1" key="1">
    <citation type="submission" date="2020-03" db="EMBL/GenBank/DDBJ databases">
        <title>The deep terrestrial virosphere.</title>
        <authorList>
            <person name="Holmfeldt K."/>
            <person name="Nilsson E."/>
            <person name="Simone D."/>
            <person name="Lopez-Fernandez M."/>
            <person name="Wu X."/>
            <person name="de Brujin I."/>
            <person name="Lundin D."/>
            <person name="Andersson A."/>
            <person name="Bertilsson S."/>
            <person name="Dopson M."/>
        </authorList>
    </citation>
    <scope>NUCLEOTIDE SEQUENCE</scope>
    <source>
        <strain evidence="1">MM415B03119</strain>
    </source>
</reference>
<dbReference type="PROSITE" id="PS51257">
    <property type="entry name" value="PROKAR_LIPOPROTEIN"/>
    <property type="match status" value="1"/>
</dbReference>
<sequence length="69" mass="7362">MKSLKKVGAAFAVLCSALFAAGCSSPRVHWIGSPVVGIDDEGGRYYSQPSITSHEIGLRADGVVVWRKK</sequence>
<protein>
    <recommendedName>
        <fullName evidence="2">Lipoprotein</fullName>
    </recommendedName>
</protein>
<name>A0A6M3KZH3_9ZZZZ</name>
<organism evidence="1">
    <name type="scientific">viral metagenome</name>
    <dbReference type="NCBI Taxonomy" id="1070528"/>
    <lineage>
        <taxon>unclassified sequences</taxon>
        <taxon>metagenomes</taxon>
        <taxon>organismal metagenomes</taxon>
    </lineage>
</organism>
<proteinExistence type="predicted"/>
<evidence type="ECO:0000313" key="1">
    <source>
        <dbReference type="EMBL" id="QJA86814.1"/>
    </source>
</evidence>
<gene>
    <name evidence="1" type="ORF">MM415B03119_0016</name>
</gene>
<evidence type="ECO:0008006" key="2">
    <source>
        <dbReference type="Google" id="ProtNLM"/>
    </source>
</evidence>
<dbReference type="AlphaFoldDB" id="A0A6M3KZH3"/>
<dbReference type="EMBL" id="MT142660">
    <property type="protein sequence ID" value="QJA86814.1"/>
    <property type="molecule type" value="Genomic_DNA"/>
</dbReference>